<sequence>MEDLNKTIKFSELDKIIDYVGTKLTNKEIDLVCAIACVAVMSYKKGYDDAKVRGNENE</sequence>
<accession>A0A8S5TNR8</accession>
<dbReference type="EMBL" id="BK032867">
    <property type="protein sequence ID" value="DAF64788.1"/>
    <property type="molecule type" value="Genomic_DNA"/>
</dbReference>
<proteinExistence type="predicted"/>
<organism evidence="1">
    <name type="scientific">Myoviridae sp. cted82</name>
    <dbReference type="NCBI Taxonomy" id="2827696"/>
    <lineage>
        <taxon>Viruses</taxon>
        <taxon>Duplodnaviria</taxon>
        <taxon>Heunggongvirae</taxon>
        <taxon>Uroviricota</taxon>
        <taxon>Caudoviricetes</taxon>
    </lineage>
</organism>
<name>A0A8S5TNR8_9CAUD</name>
<protein>
    <submittedName>
        <fullName evidence="1">Uncharacterized protein</fullName>
    </submittedName>
</protein>
<evidence type="ECO:0000313" key="1">
    <source>
        <dbReference type="EMBL" id="DAF64788.1"/>
    </source>
</evidence>
<reference evidence="1" key="1">
    <citation type="journal article" date="2021" name="Proc. Natl. Acad. Sci. U.S.A.">
        <title>A Catalog of Tens of Thousands of Viruses from Human Metagenomes Reveals Hidden Associations with Chronic Diseases.</title>
        <authorList>
            <person name="Tisza M.J."/>
            <person name="Buck C.B."/>
        </authorList>
    </citation>
    <scope>NUCLEOTIDE SEQUENCE</scope>
    <source>
        <strain evidence="1">Cted82</strain>
    </source>
</reference>